<dbReference type="InterPro" id="IPR001736">
    <property type="entry name" value="PLipase_D/transphosphatidylase"/>
</dbReference>
<reference evidence="9 10" key="1">
    <citation type="submission" date="2022-04" db="EMBL/GenBank/DDBJ databases">
        <title>Hymenobacter sp. isolated from the air.</title>
        <authorList>
            <person name="Won M."/>
            <person name="Lee C.-M."/>
            <person name="Woen H.-Y."/>
            <person name="Kwon S.-W."/>
        </authorList>
    </citation>
    <scope>NUCLEOTIDE SEQUENCE [LARGE SCALE GENOMIC DNA]</scope>
    <source>
        <strain evidence="10">5413 J-13</strain>
    </source>
</reference>
<evidence type="ECO:0000256" key="3">
    <source>
        <dbReference type="ARBA" id="ARBA00012027"/>
    </source>
</evidence>
<accession>A0A8T9SSC0</accession>
<dbReference type="AlphaFoldDB" id="A0A8T9SSC0"/>
<dbReference type="InterPro" id="IPR051406">
    <property type="entry name" value="PLD_domain"/>
</dbReference>
<evidence type="ECO:0000256" key="5">
    <source>
        <dbReference type="ARBA" id="ARBA00022963"/>
    </source>
</evidence>
<gene>
    <name evidence="9" type="ORF">MUN82_19080</name>
</gene>
<dbReference type="RefSeq" id="WP_245092962.1">
    <property type="nucleotide sequence ID" value="NZ_CP095053.1"/>
</dbReference>
<dbReference type="Proteomes" id="UP000829925">
    <property type="component" value="Chromosome"/>
</dbReference>
<dbReference type="PROSITE" id="PS50035">
    <property type="entry name" value="PLD"/>
    <property type="match status" value="1"/>
</dbReference>
<dbReference type="GO" id="GO:0004630">
    <property type="term" value="F:phospholipase D activity"/>
    <property type="evidence" value="ECO:0007669"/>
    <property type="project" value="UniProtKB-EC"/>
</dbReference>
<dbReference type="Gene3D" id="3.30.870.10">
    <property type="entry name" value="Endonuclease Chain A"/>
    <property type="match status" value="1"/>
</dbReference>
<evidence type="ECO:0000256" key="6">
    <source>
        <dbReference type="ARBA" id="ARBA00023098"/>
    </source>
</evidence>
<evidence type="ECO:0000256" key="1">
    <source>
        <dbReference type="ARBA" id="ARBA00000798"/>
    </source>
</evidence>
<evidence type="ECO:0000259" key="8">
    <source>
        <dbReference type="PROSITE" id="PS50035"/>
    </source>
</evidence>
<dbReference type="GO" id="GO:0006793">
    <property type="term" value="P:phosphorus metabolic process"/>
    <property type="evidence" value="ECO:0007669"/>
    <property type="project" value="UniProtKB-ARBA"/>
</dbReference>
<keyword evidence="5" id="KW-0442">Lipid degradation</keyword>
<evidence type="ECO:0000256" key="2">
    <source>
        <dbReference type="ARBA" id="ARBA00008664"/>
    </source>
</evidence>
<evidence type="ECO:0000313" key="9">
    <source>
        <dbReference type="EMBL" id="UOR05028.1"/>
    </source>
</evidence>
<name>A0A8T9SSC0_9BACT</name>
<keyword evidence="6" id="KW-0443">Lipid metabolism</keyword>
<evidence type="ECO:0000256" key="7">
    <source>
        <dbReference type="SAM" id="MobiDB-lite"/>
    </source>
</evidence>
<comment type="similarity">
    <text evidence="2">Belongs to the phospholipase D family.</text>
</comment>
<dbReference type="GO" id="GO:0016042">
    <property type="term" value="P:lipid catabolic process"/>
    <property type="evidence" value="ECO:0007669"/>
    <property type="project" value="UniProtKB-KW"/>
</dbReference>
<dbReference type="EC" id="3.1.4.4" evidence="3"/>
<dbReference type="PANTHER" id="PTHR43856">
    <property type="entry name" value="CARDIOLIPIN HYDROLASE"/>
    <property type="match status" value="1"/>
</dbReference>
<dbReference type="CDD" id="cd09171">
    <property type="entry name" value="PLDc_vPLD6_like"/>
    <property type="match status" value="1"/>
</dbReference>
<organism evidence="9 10">
    <name type="scientific">Hymenobacter aerilatus</name>
    <dbReference type="NCBI Taxonomy" id="2932251"/>
    <lineage>
        <taxon>Bacteria</taxon>
        <taxon>Pseudomonadati</taxon>
        <taxon>Bacteroidota</taxon>
        <taxon>Cytophagia</taxon>
        <taxon>Cytophagales</taxon>
        <taxon>Hymenobacteraceae</taxon>
        <taxon>Hymenobacter</taxon>
    </lineage>
</organism>
<dbReference type="KEGG" id="haei:MUN82_19080"/>
<dbReference type="GO" id="GO:0016891">
    <property type="term" value="F:RNA endonuclease activity producing 5'-phosphomonoesters, hydrolytic mechanism"/>
    <property type="evidence" value="ECO:0007669"/>
    <property type="project" value="TreeGrafter"/>
</dbReference>
<dbReference type="EMBL" id="CP095053">
    <property type="protein sequence ID" value="UOR05028.1"/>
    <property type="molecule type" value="Genomic_DNA"/>
</dbReference>
<feature type="region of interest" description="Disordered" evidence="7">
    <location>
        <begin position="1"/>
        <end position="24"/>
    </location>
</feature>
<evidence type="ECO:0000313" key="10">
    <source>
        <dbReference type="Proteomes" id="UP000829925"/>
    </source>
</evidence>
<proteinExistence type="inferred from homology"/>
<keyword evidence="10" id="KW-1185">Reference proteome</keyword>
<dbReference type="PANTHER" id="PTHR43856:SF1">
    <property type="entry name" value="MITOCHONDRIAL CARDIOLIPIN HYDROLASE"/>
    <property type="match status" value="1"/>
</dbReference>
<feature type="domain" description="PLD phosphodiesterase" evidence="8">
    <location>
        <begin position="102"/>
        <end position="129"/>
    </location>
</feature>
<evidence type="ECO:0000256" key="4">
    <source>
        <dbReference type="ARBA" id="ARBA00022801"/>
    </source>
</evidence>
<dbReference type="InterPro" id="IPR025202">
    <property type="entry name" value="PLD-like_dom"/>
</dbReference>
<protein>
    <recommendedName>
        <fullName evidence="3">phospholipase D</fullName>
        <ecNumber evidence="3">3.1.4.4</ecNumber>
    </recommendedName>
</protein>
<comment type="catalytic activity">
    <reaction evidence="1">
        <text>a 1,2-diacyl-sn-glycero-3-phosphocholine + H2O = a 1,2-diacyl-sn-glycero-3-phosphate + choline + H(+)</text>
        <dbReference type="Rhea" id="RHEA:14445"/>
        <dbReference type="ChEBI" id="CHEBI:15354"/>
        <dbReference type="ChEBI" id="CHEBI:15377"/>
        <dbReference type="ChEBI" id="CHEBI:15378"/>
        <dbReference type="ChEBI" id="CHEBI:57643"/>
        <dbReference type="ChEBI" id="CHEBI:58608"/>
        <dbReference type="EC" id="3.1.4.4"/>
    </reaction>
</comment>
<dbReference type="Pfam" id="PF13091">
    <property type="entry name" value="PLDc_2"/>
    <property type="match status" value="1"/>
</dbReference>
<sequence>MPHSITPVPLSTPPARTPHAEVHFSPQDDCAGAIQRFIGRSTETLDVCVFTIADDRLTAALLEAHQRGVHVRILTDNEKLDDLGSDIRQLHKAGINVHIDRTENHMHHKFAVADNQSVLTGSYNWTRSAAYYNQENLLITDDPAIIRPYAREFERLWSSMARFDG</sequence>
<keyword evidence="4" id="KW-0378">Hydrolase</keyword>
<dbReference type="SUPFAM" id="SSF56024">
    <property type="entry name" value="Phospholipase D/nuclease"/>
    <property type="match status" value="1"/>
</dbReference>